<dbReference type="EMBL" id="PDLM01000002">
    <property type="protein sequence ID" value="RDW85149.1"/>
    <property type="molecule type" value="Genomic_DNA"/>
</dbReference>
<comment type="similarity">
    <text evidence="1">Belongs to the NmrA-type oxidoreductase family.</text>
</comment>
<dbReference type="Gene3D" id="3.40.50.720">
    <property type="entry name" value="NAD(P)-binding Rossmann-like Domain"/>
    <property type="match status" value="1"/>
</dbReference>
<evidence type="ECO:0000256" key="1">
    <source>
        <dbReference type="ARBA" id="ARBA00006328"/>
    </source>
</evidence>
<dbReference type="STRING" id="1849047.A0A3D8SFN4"/>
<name>A0A3D8SFN4_9HELO</name>
<sequence>MTSQVQKTIVVVGATGNQGGSVANTFLASPNWRVRCLTRNPSSEAAQALSTAGAEVVQADLSLEPSLSEAFQGANAIFVNTDFWGTYRARIAAAQTDASAPSSAVVAFDTEVLHGKNAAIAASKVPTLERFVYSSLPPMRKLSQGKYGQSYHWEAKSVIVEFIENELPELAKKMSVIYLGAYNTNPMLSPRLDPSTGAYVFAMAISKDRKLPIVDARESTGPFVKALIETEPAGTKFLAYDSNPTIEEIVGIWSRASGKEAICKQLTIEFMHEQLKIPMELLEAMAFIEEYGYAGDMGLVEPDGLSTKVQTKPFEEWLKEKDWTEILEKGK</sequence>
<dbReference type="InterPro" id="IPR008030">
    <property type="entry name" value="NmrA-like"/>
</dbReference>
<reference evidence="4 5" key="1">
    <citation type="journal article" date="2018" name="IMA Fungus">
        <title>IMA Genome-F 9: Draft genome sequence of Annulohypoxylon stygium, Aspergillus mulundensis, Berkeleyomyces basicola (syn. Thielaviopsis basicola), Ceratocystis smalleyi, two Cercospora beticola strains, Coleophoma cylindrospora, Fusarium fracticaudum, Phialophora cf. hyalina, and Morchella septimelata.</title>
        <authorList>
            <person name="Wingfield B.D."/>
            <person name="Bills G.F."/>
            <person name="Dong Y."/>
            <person name="Huang W."/>
            <person name="Nel W.J."/>
            <person name="Swalarsk-Parry B.S."/>
            <person name="Vaghefi N."/>
            <person name="Wilken P.M."/>
            <person name="An Z."/>
            <person name="de Beer Z.W."/>
            <person name="De Vos L."/>
            <person name="Chen L."/>
            <person name="Duong T.A."/>
            <person name="Gao Y."/>
            <person name="Hammerbacher A."/>
            <person name="Kikkert J.R."/>
            <person name="Li Y."/>
            <person name="Li H."/>
            <person name="Li K."/>
            <person name="Li Q."/>
            <person name="Liu X."/>
            <person name="Ma X."/>
            <person name="Naidoo K."/>
            <person name="Pethybridge S.J."/>
            <person name="Sun J."/>
            <person name="Steenkamp E.T."/>
            <person name="van der Nest M.A."/>
            <person name="van Wyk S."/>
            <person name="Wingfield M.J."/>
            <person name="Xiong C."/>
            <person name="Yue Q."/>
            <person name="Zhang X."/>
        </authorList>
    </citation>
    <scope>NUCLEOTIDE SEQUENCE [LARGE SCALE GENOMIC DNA]</scope>
    <source>
        <strain evidence="4 5">BP6252</strain>
    </source>
</reference>
<dbReference type="AlphaFoldDB" id="A0A3D8SFN4"/>
<dbReference type="Pfam" id="PF05368">
    <property type="entry name" value="NmrA"/>
    <property type="match status" value="1"/>
</dbReference>
<keyword evidence="5" id="KW-1185">Reference proteome</keyword>
<dbReference type="Proteomes" id="UP000256645">
    <property type="component" value="Unassembled WGS sequence"/>
</dbReference>
<dbReference type="GO" id="GO:0005634">
    <property type="term" value="C:nucleus"/>
    <property type="evidence" value="ECO:0007669"/>
    <property type="project" value="TreeGrafter"/>
</dbReference>
<dbReference type="InterPro" id="IPR051164">
    <property type="entry name" value="NmrA-like_oxidored"/>
</dbReference>
<dbReference type="PANTHER" id="PTHR42748">
    <property type="entry name" value="NITROGEN METABOLITE REPRESSION PROTEIN NMRA FAMILY MEMBER"/>
    <property type="match status" value="1"/>
</dbReference>
<proteinExistence type="inferred from homology"/>
<dbReference type="SUPFAM" id="SSF51735">
    <property type="entry name" value="NAD(P)-binding Rossmann-fold domains"/>
    <property type="match status" value="1"/>
</dbReference>
<accession>A0A3D8SFN4</accession>
<dbReference type="Gene3D" id="3.90.25.10">
    <property type="entry name" value="UDP-galactose 4-epimerase, domain 1"/>
    <property type="match status" value="1"/>
</dbReference>
<evidence type="ECO:0000256" key="2">
    <source>
        <dbReference type="ARBA" id="ARBA00022857"/>
    </source>
</evidence>
<gene>
    <name evidence="4" type="ORF">BP6252_02739</name>
</gene>
<evidence type="ECO:0000259" key="3">
    <source>
        <dbReference type="Pfam" id="PF05368"/>
    </source>
</evidence>
<organism evidence="4 5">
    <name type="scientific">Coleophoma cylindrospora</name>
    <dbReference type="NCBI Taxonomy" id="1849047"/>
    <lineage>
        <taxon>Eukaryota</taxon>
        <taxon>Fungi</taxon>
        <taxon>Dikarya</taxon>
        <taxon>Ascomycota</taxon>
        <taxon>Pezizomycotina</taxon>
        <taxon>Leotiomycetes</taxon>
        <taxon>Helotiales</taxon>
        <taxon>Dermateaceae</taxon>
        <taxon>Coleophoma</taxon>
    </lineage>
</organism>
<evidence type="ECO:0000313" key="4">
    <source>
        <dbReference type="EMBL" id="RDW85149.1"/>
    </source>
</evidence>
<comment type="caution">
    <text evidence="4">The sequence shown here is derived from an EMBL/GenBank/DDBJ whole genome shotgun (WGS) entry which is preliminary data.</text>
</comment>
<protein>
    <recommendedName>
        <fullName evidence="3">NmrA-like domain-containing protein</fullName>
    </recommendedName>
</protein>
<dbReference type="OrthoDB" id="3358371at2759"/>
<dbReference type="InterPro" id="IPR036291">
    <property type="entry name" value="NAD(P)-bd_dom_sf"/>
</dbReference>
<evidence type="ECO:0000313" key="5">
    <source>
        <dbReference type="Proteomes" id="UP000256645"/>
    </source>
</evidence>
<dbReference type="PANTHER" id="PTHR42748:SF29">
    <property type="entry name" value="NMRA-LIKE DOMAIN-CONTAINING PROTEIN"/>
    <property type="match status" value="1"/>
</dbReference>
<feature type="domain" description="NmrA-like" evidence="3">
    <location>
        <begin position="6"/>
        <end position="325"/>
    </location>
</feature>
<dbReference type="CDD" id="cd05251">
    <property type="entry name" value="NmrA_like_SDR_a"/>
    <property type="match status" value="1"/>
</dbReference>
<keyword evidence="2" id="KW-0521">NADP</keyword>